<dbReference type="RefSeq" id="WP_147151397.1">
    <property type="nucleotide sequence ID" value="NZ_BKAJ01000073.1"/>
</dbReference>
<dbReference type="Proteomes" id="UP000321058">
    <property type="component" value="Unassembled WGS sequence"/>
</dbReference>
<reference evidence="1 2" key="1">
    <citation type="submission" date="2019-07" db="EMBL/GenBank/DDBJ databases">
        <title>Whole genome shotgun sequence of Reyranella soli NBRC 108950.</title>
        <authorList>
            <person name="Hosoyama A."/>
            <person name="Uohara A."/>
            <person name="Ohji S."/>
            <person name="Ichikawa N."/>
        </authorList>
    </citation>
    <scope>NUCLEOTIDE SEQUENCE [LARGE SCALE GENOMIC DNA]</scope>
    <source>
        <strain evidence="1 2">NBRC 108950</strain>
    </source>
</reference>
<dbReference type="AlphaFoldDB" id="A0A512NDI0"/>
<evidence type="ECO:0000313" key="1">
    <source>
        <dbReference type="EMBL" id="GEP57020.1"/>
    </source>
</evidence>
<gene>
    <name evidence="1" type="ORF">RSO01_41860</name>
</gene>
<comment type="caution">
    <text evidence="1">The sequence shown here is derived from an EMBL/GenBank/DDBJ whole genome shotgun (WGS) entry which is preliminary data.</text>
</comment>
<protein>
    <submittedName>
        <fullName evidence="1">Uncharacterized protein</fullName>
    </submittedName>
</protein>
<accession>A0A512NDI0</accession>
<sequence length="61" mass="6166">MSNTPSNTSRRLAMASGPALLGTTVLGGLSANAQIKPAVGGRFIKIDPSGVTVFGPMPKLI</sequence>
<evidence type="ECO:0000313" key="2">
    <source>
        <dbReference type="Proteomes" id="UP000321058"/>
    </source>
</evidence>
<keyword evidence="2" id="KW-1185">Reference proteome</keyword>
<dbReference type="EMBL" id="BKAJ01000073">
    <property type="protein sequence ID" value="GEP57020.1"/>
    <property type="molecule type" value="Genomic_DNA"/>
</dbReference>
<name>A0A512NDI0_9HYPH</name>
<dbReference type="PROSITE" id="PS51318">
    <property type="entry name" value="TAT"/>
    <property type="match status" value="1"/>
</dbReference>
<organism evidence="1 2">
    <name type="scientific">Reyranella soli</name>
    <dbReference type="NCBI Taxonomy" id="1230389"/>
    <lineage>
        <taxon>Bacteria</taxon>
        <taxon>Pseudomonadati</taxon>
        <taxon>Pseudomonadota</taxon>
        <taxon>Alphaproteobacteria</taxon>
        <taxon>Hyphomicrobiales</taxon>
        <taxon>Reyranellaceae</taxon>
        <taxon>Reyranella</taxon>
    </lineage>
</organism>
<dbReference type="InterPro" id="IPR006311">
    <property type="entry name" value="TAT_signal"/>
</dbReference>
<proteinExistence type="predicted"/>